<name>A0ABT3J474_9RHOB</name>
<reference evidence="2 3" key="1">
    <citation type="submission" date="2022-10" db="EMBL/GenBank/DDBJ databases">
        <title>Defluviimonas sp. CAU 1641 isolated from mud.</title>
        <authorList>
            <person name="Kim W."/>
        </authorList>
    </citation>
    <scope>NUCLEOTIDE SEQUENCE [LARGE SCALE GENOMIC DNA]</scope>
    <source>
        <strain evidence="2 3">CAU 1641</strain>
    </source>
</reference>
<evidence type="ECO:0000256" key="1">
    <source>
        <dbReference type="SAM" id="SignalP"/>
    </source>
</evidence>
<sequence>MKKSKLSIAIAALMLGMQFGSAAVAAVSATDLQTVEDMVEAGQINELSEFIAANPSLLDISGALGAALNAFAVAPSATTLNAVKELSNGDLSTALASAMGASNSATTSDGEQGRSIY</sequence>
<protein>
    <submittedName>
        <fullName evidence="2">Uncharacterized protein</fullName>
    </submittedName>
</protein>
<dbReference type="RefSeq" id="WP_264772227.1">
    <property type="nucleotide sequence ID" value="NZ_JAPDOG010000011.1"/>
</dbReference>
<accession>A0ABT3J474</accession>
<feature type="signal peptide" evidence="1">
    <location>
        <begin position="1"/>
        <end position="22"/>
    </location>
</feature>
<dbReference type="EMBL" id="JAPDOG010000011">
    <property type="protein sequence ID" value="MCW3782494.1"/>
    <property type="molecule type" value="Genomic_DNA"/>
</dbReference>
<organism evidence="2 3">
    <name type="scientific">Defluviimonas salinarum</name>
    <dbReference type="NCBI Taxonomy" id="2992147"/>
    <lineage>
        <taxon>Bacteria</taxon>
        <taxon>Pseudomonadati</taxon>
        <taxon>Pseudomonadota</taxon>
        <taxon>Alphaproteobacteria</taxon>
        <taxon>Rhodobacterales</taxon>
        <taxon>Paracoccaceae</taxon>
        <taxon>Albidovulum</taxon>
    </lineage>
</organism>
<keyword evidence="3" id="KW-1185">Reference proteome</keyword>
<gene>
    <name evidence="2" type="ORF">OM960_12960</name>
</gene>
<evidence type="ECO:0000313" key="2">
    <source>
        <dbReference type="EMBL" id="MCW3782494.1"/>
    </source>
</evidence>
<evidence type="ECO:0000313" key="3">
    <source>
        <dbReference type="Proteomes" id="UP001207582"/>
    </source>
</evidence>
<dbReference type="Proteomes" id="UP001207582">
    <property type="component" value="Unassembled WGS sequence"/>
</dbReference>
<proteinExistence type="predicted"/>
<feature type="chain" id="PRO_5045922420" evidence="1">
    <location>
        <begin position="23"/>
        <end position="117"/>
    </location>
</feature>
<keyword evidence="1" id="KW-0732">Signal</keyword>
<comment type="caution">
    <text evidence="2">The sequence shown here is derived from an EMBL/GenBank/DDBJ whole genome shotgun (WGS) entry which is preliminary data.</text>
</comment>